<organism evidence="2 3">
    <name type="scientific">Algoriphagus chordae</name>
    <dbReference type="NCBI Taxonomy" id="237019"/>
    <lineage>
        <taxon>Bacteria</taxon>
        <taxon>Pseudomonadati</taxon>
        <taxon>Bacteroidota</taxon>
        <taxon>Cytophagia</taxon>
        <taxon>Cytophagales</taxon>
        <taxon>Cyclobacteriaceae</taxon>
        <taxon>Algoriphagus</taxon>
    </lineage>
</organism>
<reference evidence="2 3" key="1">
    <citation type="submission" date="2018-06" db="EMBL/GenBank/DDBJ databases">
        <title>Genomic Encyclopedia of Archaeal and Bacterial Type Strains, Phase II (KMG-II): from individual species to whole genera.</title>
        <authorList>
            <person name="Goeker M."/>
        </authorList>
    </citation>
    <scope>NUCLEOTIDE SEQUENCE [LARGE SCALE GENOMIC DNA]</scope>
    <source>
        <strain evidence="2 3">DSM 19830</strain>
    </source>
</reference>
<comment type="caution">
    <text evidence="2">The sequence shown here is derived from an EMBL/GenBank/DDBJ whole genome shotgun (WGS) entry which is preliminary data.</text>
</comment>
<dbReference type="OrthoDB" id="826895at2"/>
<protein>
    <recommendedName>
        <fullName evidence="4">Secreted protein</fullName>
    </recommendedName>
</protein>
<evidence type="ECO:0000313" key="3">
    <source>
        <dbReference type="Proteomes" id="UP000248882"/>
    </source>
</evidence>
<gene>
    <name evidence="2" type="ORF">LV85_02912</name>
</gene>
<sequence>MKNSKKIQMIFSLAIAMGFGILLGFTPLSAQAEEENPALTCAHNRIGTDGLTNFCSGTVCGLKSGNGSFLGPCGGV</sequence>
<evidence type="ECO:0000256" key="1">
    <source>
        <dbReference type="SAM" id="SignalP"/>
    </source>
</evidence>
<proteinExistence type="predicted"/>
<dbReference type="Proteomes" id="UP000248882">
    <property type="component" value="Unassembled WGS sequence"/>
</dbReference>
<dbReference type="RefSeq" id="WP_111320647.1">
    <property type="nucleotide sequence ID" value="NZ_QKZT01000013.1"/>
</dbReference>
<evidence type="ECO:0000313" key="2">
    <source>
        <dbReference type="EMBL" id="PZX49849.1"/>
    </source>
</evidence>
<feature type="signal peptide" evidence="1">
    <location>
        <begin position="1"/>
        <end position="32"/>
    </location>
</feature>
<keyword evidence="3" id="KW-1185">Reference proteome</keyword>
<keyword evidence="1" id="KW-0732">Signal</keyword>
<dbReference type="AlphaFoldDB" id="A0A2W7R6S6"/>
<name>A0A2W7R6S6_9BACT</name>
<dbReference type="EMBL" id="QKZT01000013">
    <property type="protein sequence ID" value="PZX49849.1"/>
    <property type="molecule type" value="Genomic_DNA"/>
</dbReference>
<feature type="chain" id="PRO_5015995649" description="Secreted protein" evidence="1">
    <location>
        <begin position="33"/>
        <end position="76"/>
    </location>
</feature>
<accession>A0A2W7R6S6</accession>
<evidence type="ECO:0008006" key="4">
    <source>
        <dbReference type="Google" id="ProtNLM"/>
    </source>
</evidence>